<dbReference type="RefSeq" id="WP_073068297.1">
    <property type="nucleotide sequence ID" value="NZ_FQUS01000033.1"/>
</dbReference>
<reference evidence="3 4" key="1">
    <citation type="submission" date="2016-11" db="EMBL/GenBank/DDBJ databases">
        <authorList>
            <person name="Jaros S."/>
            <person name="Januszkiewicz K."/>
            <person name="Wedrychowicz H."/>
        </authorList>
    </citation>
    <scope>NUCLEOTIDE SEQUENCE [LARGE SCALE GENOMIC DNA]</scope>
    <source>
        <strain evidence="3 4">DSM 21986</strain>
    </source>
</reference>
<dbReference type="EMBL" id="FQUS01000033">
    <property type="protein sequence ID" value="SHG54677.1"/>
    <property type="molecule type" value="Genomic_DNA"/>
</dbReference>
<dbReference type="Proteomes" id="UP000184041">
    <property type="component" value="Unassembled WGS sequence"/>
</dbReference>
<keyword evidence="1" id="KW-0175">Coiled coil</keyword>
<feature type="signal peptide" evidence="2">
    <location>
        <begin position="1"/>
        <end position="24"/>
    </location>
</feature>
<evidence type="ECO:0000256" key="1">
    <source>
        <dbReference type="SAM" id="Coils"/>
    </source>
</evidence>
<sequence>MKTTITISTLIISLCLTTVSKAQFAVFDSFNATLNKSQIVKQLQELEQMARQIKTMKDQLSYAKRQFEQQRDNLRQLPNASWNSISDVNDNIDQVLNASQNMAYMEQHLQQKYKNLYNTNKRLLDLQNNPKKYEEYQQKRAKHLDEEATDVMVTAEENLQLTPDSYEFLKSVQGDMNRENLSPQQMRQVQAKVNALSSQQLIEIKRLIAQHASFAAIKYKQTQEGKKDQKQRAKQFNEKFDKAFEQWKERIPENERKLVPDWVKEEDN</sequence>
<protein>
    <submittedName>
        <fullName evidence="3">P-type conjugative transfer protein TrbJ</fullName>
    </submittedName>
</protein>
<organism evidence="3 4">
    <name type="scientific">Fodinibius roseus</name>
    <dbReference type="NCBI Taxonomy" id="1194090"/>
    <lineage>
        <taxon>Bacteria</taxon>
        <taxon>Pseudomonadati</taxon>
        <taxon>Balneolota</taxon>
        <taxon>Balneolia</taxon>
        <taxon>Balneolales</taxon>
        <taxon>Balneolaceae</taxon>
        <taxon>Fodinibius</taxon>
    </lineage>
</organism>
<dbReference type="STRING" id="1194090.SAMN05443144_13324"/>
<gene>
    <name evidence="3" type="ORF">SAMN05443144_13324</name>
</gene>
<name>A0A1M5KPG5_9BACT</name>
<evidence type="ECO:0000313" key="3">
    <source>
        <dbReference type="EMBL" id="SHG54677.1"/>
    </source>
</evidence>
<keyword evidence="2" id="KW-0732">Signal</keyword>
<feature type="chain" id="PRO_5012319054" evidence="2">
    <location>
        <begin position="25"/>
        <end position="268"/>
    </location>
</feature>
<evidence type="ECO:0000256" key="2">
    <source>
        <dbReference type="SAM" id="SignalP"/>
    </source>
</evidence>
<evidence type="ECO:0000313" key="4">
    <source>
        <dbReference type="Proteomes" id="UP000184041"/>
    </source>
</evidence>
<feature type="coiled-coil region" evidence="1">
    <location>
        <begin position="36"/>
        <end position="77"/>
    </location>
</feature>
<proteinExistence type="predicted"/>
<feature type="coiled-coil region" evidence="1">
    <location>
        <begin position="219"/>
        <end position="246"/>
    </location>
</feature>
<accession>A0A1M5KPG5</accession>
<keyword evidence="4" id="KW-1185">Reference proteome</keyword>
<dbReference type="AlphaFoldDB" id="A0A1M5KPG5"/>